<dbReference type="PANTHER" id="PTHR41523:SF8">
    <property type="entry name" value="ETHYLENE RESPONSE SENSOR PROTEIN"/>
    <property type="match status" value="1"/>
</dbReference>
<evidence type="ECO:0000256" key="6">
    <source>
        <dbReference type="ARBA" id="ARBA00022777"/>
    </source>
</evidence>
<evidence type="ECO:0000256" key="10">
    <source>
        <dbReference type="SAM" id="SignalP"/>
    </source>
</evidence>
<dbReference type="GO" id="GO:0004673">
    <property type="term" value="F:protein histidine kinase activity"/>
    <property type="evidence" value="ECO:0007669"/>
    <property type="project" value="UniProtKB-EC"/>
</dbReference>
<evidence type="ECO:0000256" key="8">
    <source>
        <dbReference type="PROSITE-ProRule" id="PRU00339"/>
    </source>
</evidence>
<evidence type="ECO:0000256" key="1">
    <source>
        <dbReference type="ARBA" id="ARBA00000085"/>
    </source>
</evidence>
<evidence type="ECO:0000256" key="4">
    <source>
        <dbReference type="ARBA" id="ARBA00022679"/>
    </source>
</evidence>
<dbReference type="EC" id="2.7.13.3" evidence="2"/>
<dbReference type="InterPro" id="IPR019734">
    <property type="entry name" value="TPR_rpt"/>
</dbReference>
<keyword evidence="7" id="KW-0067">ATP-binding</keyword>
<dbReference type="Gene3D" id="3.30.450.20">
    <property type="entry name" value="PAS domain"/>
    <property type="match status" value="1"/>
</dbReference>
<accession>A0A2S1YNX0</accession>
<keyword evidence="10" id="KW-0732">Signal</keyword>
<dbReference type="InterPro" id="IPR003594">
    <property type="entry name" value="HATPase_dom"/>
</dbReference>
<keyword evidence="3" id="KW-0597">Phosphoprotein</keyword>
<dbReference type="Gene3D" id="3.30.565.10">
    <property type="entry name" value="Histidine kinase-like ATPase, C-terminal domain"/>
    <property type="match status" value="1"/>
</dbReference>
<reference evidence="12 13" key="1">
    <citation type="submission" date="2018-05" db="EMBL/GenBank/DDBJ databases">
        <title>Genome sequencing of Flavobacterium sp. HYN0056.</title>
        <authorList>
            <person name="Yi H."/>
            <person name="Baek C."/>
        </authorList>
    </citation>
    <scope>NUCLEOTIDE SEQUENCE [LARGE SCALE GENOMIC DNA]</scope>
    <source>
        <strain evidence="12 13">HYN0056</strain>
    </source>
</reference>
<keyword evidence="8" id="KW-0802">TPR repeat</keyword>
<evidence type="ECO:0000256" key="2">
    <source>
        <dbReference type="ARBA" id="ARBA00012438"/>
    </source>
</evidence>
<dbReference type="SUPFAM" id="SSF48452">
    <property type="entry name" value="TPR-like"/>
    <property type="match status" value="2"/>
</dbReference>
<dbReference type="SUPFAM" id="SSF55874">
    <property type="entry name" value="ATPase domain of HSP90 chaperone/DNA topoisomerase II/histidine kinase"/>
    <property type="match status" value="1"/>
</dbReference>
<keyword evidence="5" id="KW-0547">Nucleotide-binding</keyword>
<dbReference type="InterPro" id="IPR011990">
    <property type="entry name" value="TPR-like_helical_dom_sf"/>
</dbReference>
<feature type="transmembrane region" description="Helical" evidence="9">
    <location>
        <begin position="549"/>
        <end position="569"/>
    </location>
</feature>
<keyword evidence="9" id="KW-1133">Transmembrane helix</keyword>
<keyword evidence="9" id="KW-0472">Membrane</keyword>
<dbReference type="Pfam" id="PF02518">
    <property type="entry name" value="HATPase_c"/>
    <property type="match status" value="1"/>
</dbReference>
<keyword evidence="6" id="KW-0418">Kinase</keyword>
<feature type="chain" id="PRO_5015657820" description="histidine kinase" evidence="10">
    <location>
        <begin position="20"/>
        <end position="808"/>
    </location>
</feature>
<dbReference type="OrthoDB" id="9767435at2"/>
<evidence type="ECO:0000256" key="9">
    <source>
        <dbReference type="SAM" id="Phobius"/>
    </source>
</evidence>
<dbReference type="GO" id="GO:0005524">
    <property type="term" value="F:ATP binding"/>
    <property type="evidence" value="ECO:0007669"/>
    <property type="project" value="UniProtKB-KW"/>
</dbReference>
<comment type="catalytic activity">
    <reaction evidence="1">
        <text>ATP + protein L-histidine = ADP + protein N-phospho-L-histidine.</text>
        <dbReference type="EC" id="2.7.13.3"/>
    </reaction>
</comment>
<dbReference type="PROSITE" id="PS50005">
    <property type="entry name" value="TPR"/>
    <property type="match status" value="1"/>
</dbReference>
<dbReference type="PANTHER" id="PTHR41523">
    <property type="entry name" value="TWO-COMPONENT SYSTEM SENSOR PROTEIN"/>
    <property type="match status" value="1"/>
</dbReference>
<evidence type="ECO:0000256" key="3">
    <source>
        <dbReference type="ARBA" id="ARBA00022553"/>
    </source>
</evidence>
<name>A0A2S1YNX0_9FLAO</name>
<dbReference type="EMBL" id="CP029255">
    <property type="protein sequence ID" value="AWK05779.1"/>
    <property type="molecule type" value="Genomic_DNA"/>
</dbReference>
<dbReference type="KEGG" id="fcr:HYN56_16675"/>
<evidence type="ECO:0000256" key="7">
    <source>
        <dbReference type="ARBA" id="ARBA00022840"/>
    </source>
</evidence>
<protein>
    <recommendedName>
        <fullName evidence="2">histidine kinase</fullName>
        <ecNumber evidence="2">2.7.13.3</ecNumber>
    </recommendedName>
</protein>
<feature type="repeat" description="TPR" evidence="8">
    <location>
        <begin position="310"/>
        <end position="343"/>
    </location>
</feature>
<dbReference type="SMART" id="SM00387">
    <property type="entry name" value="HATPase_c"/>
    <property type="match status" value="1"/>
</dbReference>
<keyword evidence="4" id="KW-0808">Transferase</keyword>
<sequence>MKKILLHTLLYFFSITSFCQNQTTNLKLQKNRLLIQNIGIYLHSVNQGSIDIDSAMILACKAQKIPYTLVNDEGYNDGTYFPGNDLITNNFIRGAELLLPRLKTIEQIKLALQISNAYLFRAGTKTSDMQNALLYIIKAQKIAEKTKIPKWIFETKLLLAKYHFQAKNTKLSSSIFAELVKTARKTKKDKLIAEAIENQGTFMPNDNPKKAVILAEAMQLYKKLDDKEKELVSLMKIIPVHFWTGNMELAKQECLTSLKLQKKVGLLHTQYTETTISYIELLHNNLRSSLYYALKSVKSMENTKDYAFADSFYIRLGNIYNQTGYCEDALKFYQKGIEFNQKEINAGTWYKSFFGAVRSLMNRDKYSEALNYLLTNSKKYPPKNNLDNMILNEQKAICYERLGRLKEAEFAYQKMEFFSKKLTSSETIKDIANSSSMMALFYTKINKPEKAREVTDRIIAITKKNAEGFNRRILELSLFKIDSLNGDYFSSIKHFENYTILQDSMDDIIKNREYEVLKFQFETTAKEQNIKLLKKQSNLQIRELHTSKLLNIISISSLFLLLVIIILLYNRSKIKQKNNIRLEQKEKEINLKNIKLQRLVEEKEWLLKEIHHRVKNNLQTVISLLNSQSNYLKDDLAINTIKNSQNRIYAMSLIHQKLYRENNLSTIDMPEYCNELVDYLKESFHSEFIHFELNIDPIELDISQAIALGLIINEVVTNSIKYAFKDKENCEIKIALLNDRENYCILIISDNGIGIADISELEHSSSFGMTLIKGLSETLEGTLSIENKNGVTFKLTFEKEINQTSIIL</sequence>
<evidence type="ECO:0000259" key="11">
    <source>
        <dbReference type="SMART" id="SM00387"/>
    </source>
</evidence>
<gene>
    <name evidence="12" type="ORF">HYN56_16675</name>
</gene>
<feature type="signal peptide" evidence="10">
    <location>
        <begin position="1"/>
        <end position="19"/>
    </location>
</feature>
<dbReference type="RefSeq" id="WP_109193214.1">
    <property type="nucleotide sequence ID" value="NZ_CP029255.1"/>
</dbReference>
<evidence type="ECO:0000313" key="13">
    <source>
        <dbReference type="Proteomes" id="UP000245250"/>
    </source>
</evidence>
<organism evidence="12 13">
    <name type="scientific">Flavobacterium crocinum</name>
    <dbReference type="NCBI Taxonomy" id="2183896"/>
    <lineage>
        <taxon>Bacteria</taxon>
        <taxon>Pseudomonadati</taxon>
        <taxon>Bacteroidota</taxon>
        <taxon>Flavobacteriia</taxon>
        <taxon>Flavobacteriales</taxon>
        <taxon>Flavobacteriaceae</taxon>
        <taxon>Flavobacterium</taxon>
    </lineage>
</organism>
<dbReference type="Proteomes" id="UP000245250">
    <property type="component" value="Chromosome"/>
</dbReference>
<evidence type="ECO:0000313" key="12">
    <source>
        <dbReference type="EMBL" id="AWK05779.1"/>
    </source>
</evidence>
<dbReference type="Gene3D" id="1.25.40.10">
    <property type="entry name" value="Tetratricopeptide repeat domain"/>
    <property type="match status" value="2"/>
</dbReference>
<evidence type="ECO:0000256" key="5">
    <source>
        <dbReference type="ARBA" id="ARBA00022741"/>
    </source>
</evidence>
<dbReference type="InterPro" id="IPR036890">
    <property type="entry name" value="HATPase_C_sf"/>
</dbReference>
<dbReference type="InterPro" id="IPR011495">
    <property type="entry name" value="Sig_transdc_His_kin_sub2_dim/P"/>
</dbReference>
<dbReference type="Pfam" id="PF07568">
    <property type="entry name" value="HisKA_2"/>
    <property type="match status" value="1"/>
</dbReference>
<keyword evidence="13" id="KW-1185">Reference proteome</keyword>
<proteinExistence type="predicted"/>
<dbReference type="AlphaFoldDB" id="A0A2S1YNX0"/>
<keyword evidence="9" id="KW-0812">Transmembrane</keyword>
<feature type="domain" description="Histidine kinase/HSP90-like ATPase" evidence="11">
    <location>
        <begin position="703"/>
        <end position="801"/>
    </location>
</feature>